<sequence>MSTTLTRSYRSVLREINKSAIQPPQKRNQAIKLMLRDLYEKEARTGGVGKTMDETSAGFGRNMMEMREFVKAQRTYNELLLRYNPLHDMSPEERVNASGRRVGLDKPLQYSESEAGKAEKKE</sequence>
<dbReference type="Proteomes" id="UP001230649">
    <property type="component" value="Unassembled WGS sequence"/>
</dbReference>
<organism evidence="1 2">
    <name type="scientific">Naganishia adeliensis</name>
    <dbReference type="NCBI Taxonomy" id="92952"/>
    <lineage>
        <taxon>Eukaryota</taxon>
        <taxon>Fungi</taxon>
        <taxon>Dikarya</taxon>
        <taxon>Basidiomycota</taxon>
        <taxon>Agaricomycotina</taxon>
        <taxon>Tremellomycetes</taxon>
        <taxon>Filobasidiales</taxon>
        <taxon>Filobasidiaceae</taxon>
        <taxon>Naganishia</taxon>
    </lineage>
</organism>
<name>A0ACC2UZ20_9TREE</name>
<keyword evidence="2" id="KW-1185">Reference proteome</keyword>
<gene>
    <name evidence="1" type="ORF">QFC20_007393</name>
</gene>
<evidence type="ECO:0000313" key="2">
    <source>
        <dbReference type="Proteomes" id="UP001230649"/>
    </source>
</evidence>
<protein>
    <submittedName>
        <fullName evidence="1">Uncharacterized protein</fullName>
    </submittedName>
</protein>
<dbReference type="EMBL" id="JASBWS010000177">
    <property type="protein sequence ID" value="KAJ9092335.1"/>
    <property type="molecule type" value="Genomic_DNA"/>
</dbReference>
<proteinExistence type="predicted"/>
<evidence type="ECO:0000313" key="1">
    <source>
        <dbReference type="EMBL" id="KAJ9092335.1"/>
    </source>
</evidence>
<reference evidence="1" key="1">
    <citation type="submission" date="2023-04" db="EMBL/GenBank/DDBJ databases">
        <title>Draft Genome sequencing of Naganishia species isolated from polar environments using Oxford Nanopore Technology.</title>
        <authorList>
            <person name="Leo P."/>
            <person name="Venkateswaran K."/>
        </authorList>
    </citation>
    <scope>NUCLEOTIDE SEQUENCE</scope>
    <source>
        <strain evidence="1">MNA-CCFEE 5262</strain>
    </source>
</reference>
<comment type="caution">
    <text evidence="1">The sequence shown here is derived from an EMBL/GenBank/DDBJ whole genome shotgun (WGS) entry which is preliminary data.</text>
</comment>
<accession>A0ACC2UZ20</accession>